<keyword evidence="14" id="KW-0175">Coiled coil</keyword>
<evidence type="ECO:0000256" key="2">
    <source>
        <dbReference type="ARBA" id="ARBA00022448"/>
    </source>
</evidence>
<comment type="caution">
    <text evidence="15">The sequence shown here is derived from an EMBL/GenBank/DDBJ whole genome shotgun (WGS) entry which is preliminary data.</text>
</comment>
<accession>A0A1G2A6Z3</accession>
<keyword evidence="7 12" id="KW-0406">Ion transport</keyword>
<dbReference type="InterPro" id="IPR002146">
    <property type="entry name" value="ATP_synth_b/b'su_bac/chlpt"/>
</dbReference>
<keyword evidence="12" id="KW-1003">Cell membrane</keyword>
<dbReference type="EMBL" id="MHJU01000027">
    <property type="protein sequence ID" value="OGY72614.1"/>
    <property type="molecule type" value="Genomic_DNA"/>
</dbReference>
<proteinExistence type="inferred from homology"/>
<evidence type="ECO:0000256" key="13">
    <source>
        <dbReference type="RuleBase" id="RU003848"/>
    </source>
</evidence>
<evidence type="ECO:0000256" key="3">
    <source>
        <dbReference type="ARBA" id="ARBA00022547"/>
    </source>
</evidence>
<dbReference type="GO" id="GO:0046961">
    <property type="term" value="F:proton-transporting ATPase activity, rotational mechanism"/>
    <property type="evidence" value="ECO:0007669"/>
    <property type="project" value="TreeGrafter"/>
</dbReference>
<evidence type="ECO:0000256" key="6">
    <source>
        <dbReference type="ARBA" id="ARBA00022989"/>
    </source>
</evidence>
<evidence type="ECO:0000256" key="9">
    <source>
        <dbReference type="ARBA" id="ARBA00023310"/>
    </source>
</evidence>
<evidence type="ECO:0000256" key="10">
    <source>
        <dbReference type="ARBA" id="ARBA00025198"/>
    </source>
</evidence>
<comment type="subcellular location">
    <subcellularLocation>
        <location evidence="12">Cell membrane</location>
        <topology evidence="12">Single-pass membrane protein</topology>
    </subcellularLocation>
    <subcellularLocation>
        <location evidence="11">Endomembrane system</location>
        <topology evidence="11">Single-pass membrane protein</topology>
    </subcellularLocation>
</comment>
<dbReference type="GO" id="GO:0045259">
    <property type="term" value="C:proton-transporting ATP synthase complex"/>
    <property type="evidence" value="ECO:0007669"/>
    <property type="project" value="UniProtKB-KW"/>
</dbReference>
<dbReference type="GO" id="GO:0046933">
    <property type="term" value="F:proton-transporting ATP synthase activity, rotational mechanism"/>
    <property type="evidence" value="ECO:0007669"/>
    <property type="project" value="UniProtKB-UniRule"/>
</dbReference>
<dbReference type="Pfam" id="PF00430">
    <property type="entry name" value="ATP-synt_B"/>
    <property type="match status" value="1"/>
</dbReference>
<dbReference type="CDD" id="cd06503">
    <property type="entry name" value="ATP-synt_Fo_b"/>
    <property type="match status" value="1"/>
</dbReference>
<dbReference type="NCBIfam" id="TIGR01144">
    <property type="entry name" value="ATP_synt_b"/>
    <property type="match status" value="1"/>
</dbReference>
<name>A0A1G2A6Z3_9BACT</name>
<dbReference type="GO" id="GO:0012505">
    <property type="term" value="C:endomembrane system"/>
    <property type="evidence" value="ECO:0007669"/>
    <property type="project" value="UniProtKB-SubCell"/>
</dbReference>
<dbReference type="GO" id="GO:0005886">
    <property type="term" value="C:plasma membrane"/>
    <property type="evidence" value="ECO:0007669"/>
    <property type="project" value="UniProtKB-SubCell"/>
</dbReference>
<reference evidence="15 16" key="1">
    <citation type="journal article" date="2016" name="Nat. Commun.">
        <title>Thousands of microbial genomes shed light on interconnected biogeochemical processes in an aquifer system.</title>
        <authorList>
            <person name="Anantharaman K."/>
            <person name="Brown C.T."/>
            <person name="Hug L.A."/>
            <person name="Sharon I."/>
            <person name="Castelle C.J."/>
            <person name="Probst A.J."/>
            <person name="Thomas B.C."/>
            <person name="Singh A."/>
            <person name="Wilkins M.J."/>
            <person name="Karaoz U."/>
            <person name="Brodie E.L."/>
            <person name="Williams K.H."/>
            <person name="Hubbard S.S."/>
            <person name="Banfield J.F."/>
        </authorList>
    </citation>
    <scope>NUCLEOTIDE SEQUENCE [LARGE SCALE GENOMIC DNA]</scope>
</reference>
<keyword evidence="3 12" id="KW-0138">CF(0)</keyword>
<dbReference type="InterPro" id="IPR050059">
    <property type="entry name" value="ATP_synthase_B_chain"/>
</dbReference>
<organism evidence="15 16">
    <name type="scientific">Candidatus Jacksonbacteria bacterium RIFCSPLOWO2_02_FULL_44_20</name>
    <dbReference type="NCBI Taxonomy" id="1798460"/>
    <lineage>
        <taxon>Bacteria</taxon>
        <taxon>Candidatus Jacksoniibacteriota</taxon>
    </lineage>
</organism>
<evidence type="ECO:0000256" key="7">
    <source>
        <dbReference type="ARBA" id="ARBA00023065"/>
    </source>
</evidence>
<feature type="coiled-coil region" evidence="14">
    <location>
        <begin position="48"/>
        <end position="123"/>
    </location>
</feature>
<dbReference type="PANTHER" id="PTHR33445">
    <property type="entry name" value="ATP SYNTHASE SUBUNIT B', CHLOROPLASTIC"/>
    <property type="match status" value="1"/>
</dbReference>
<evidence type="ECO:0000313" key="16">
    <source>
        <dbReference type="Proteomes" id="UP000178315"/>
    </source>
</evidence>
<dbReference type="PANTHER" id="PTHR33445:SF2">
    <property type="entry name" value="ATP SYNTHASE SUBUNIT B', CHLOROPLASTIC"/>
    <property type="match status" value="1"/>
</dbReference>
<dbReference type="HAMAP" id="MF_01398">
    <property type="entry name" value="ATP_synth_b_bprime"/>
    <property type="match status" value="1"/>
</dbReference>
<evidence type="ECO:0000313" key="15">
    <source>
        <dbReference type="EMBL" id="OGY72614.1"/>
    </source>
</evidence>
<evidence type="ECO:0000256" key="1">
    <source>
        <dbReference type="ARBA" id="ARBA00005513"/>
    </source>
</evidence>
<sequence>MDQLLKSFGIEWKILIWQVINFAVVFFILSRFLYKPLKKAIHDREKKISASLDAADKLKKKSKEMEDEFKQKMADQRKEIEEMHVKARAANEKLKSELRAQAEEESKRMITEAKTRAEEEKKEIMVTLESEVKMLAIALAGKVLEKEIDEAKEKELMKSAISALKSK</sequence>
<comment type="function">
    <text evidence="12">Component of the F(0) channel, it forms part of the peripheral stalk, linking F(1) to F(0).</text>
</comment>
<evidence type="ECO:0000256" key="12">
    <source>
        <dbReference type="HAMAP-Rule" id="MF_01398"/>
    </source>
</evidence>
<dbReference type="AlphaFoldDB" id="A0A1G2A6Z3"/>
<evidence type="ECO:0000256" key="11">
    <source>
        <dbReference type="ARBA" id="ARBA00037847"/>
    </source>
</evidence>
<dbReference type="InterPro" id="IPR005864">
    <property type="entry name" value="ATP_synth_F0_bsu_bac"/>
</dbReference>
<evidence type="ECO:0000256" key="14">
    <source>
        <dbReference type="SAM" id="Coils"/>
    </source>
</evidence>
<protein>
    <recommendedName>
        <fullName evidence="12">ATP synthase subunit b</fullName>
    </recommendedName>
    <alternativeName>
        <fullName evidence="12">ATP synthase F(0) sector subunit b</fullName>
    </alternativeName>
    <alternativeName>
        <fullName evidence="12">ATPase subunit I</fullName>
    </alternativeName>
    <alternativeName>
        <fullName evidence="12">F-type ATPase subunit b</fullName>
        <shortName evidence="12">F-ATPase subunit b</shortName>
    </alternativeName>
</protein>
<keyword evidence="4 12" id="KW-0812">Transmembrane</keyword>
<dbReference type="Proteomes" id="UP000178315">
    <property type="component" value="Unassembled WGS sequence"/>
</dbReference>
<evidence type="ECO:0000256" key="8">
    <source>
        <dbReference type="ARBA" id="ARBA00023136"/>
    </source>
</evidence>
<feature type="transmembrane region" description="Helical" evidence="12">
    <location>
        <begin position="14"/>
        <end position="34"/>
    </location>
</feature>
<keyword evidence="8 12" id="KW-0472">Membrane</keyword>
<keyword evidence="9 12" id="KW-0066">ATP synthesis</keyword>
<evidence type="ECO:0000256" key="4">
    <source>
        <dbReference type="ARBA" id="ARBA00022692"/>
    </source>
</evidence>
<evidence type="ECO:0000256" key="5">
    <source>
        <dbReference type="ARBA" id="ARBA00022781"/>
    </source>
</evidence>
<keyword evidence="5 12" id="KW-0375">Hydrogen ion transport</keyword>
<keyword evidence="6 12" id="KW-1133">Transmembrane helix</keyword>
<keyword evidence="2 12" id="KW-0813">Transport</keyword>
<comment type="function">
    <text evidence="10 12">F(1)F(0) ATP synthase produces ATP from ADP in the presence of a proton or sodium gradient. F-type ATPases consist of two structural domains, F(1) containing the extramembraneous catalytic core and F(0) containing the membrane proton channel, linked together by a central stalk and a peripheral stalk. During catalysis, ATP synthesis in the catalytic domain of F(1) is coupled via a rotary mechanism of the central stalk subunits to proton translocation.</text>
</comment>
<comment type="subunit">
    <text evidence="12">F-type ATPases have 2 components, F(1) - the catalytic core - and F(0) - the membrane proton channel. F(1) has five subunits: alpha(3), beta(3), gamma(1), delta(1), epsilon(1). F(0) has three main subunits: a(1), b(2) and c(10-14). The alpha and beta chains form an alternating ring which encloses part of the gamma chain. F(1) is attached to F(0) by a central stalk formed by the gamma and epsilon chains, while a peripheral stalk is formed by the delta and b chains.</text>
</comment>
<comment type="similarity">
    <text evidence="1 12 13">Belongs to the ATPase B chain family.</text>
</comment>
<gene>
    <name evidence="12" type="primary">atpF</name>
    <name evidence="15" type="ORF">A3H61_03335</name>
</gene>